<dbReference type="CDD" id="cd02955">
    <property type="entry name" value="SSP411"/>
    <property type="match status" value="1"/>
</dbReference>
<dbReference type="PANTHER" id="PTHR42899">
    <property type="entry name" value="SPERMATOGENESIS-ASSOCIATED PROTEIN 20"/>
    <property type="match status" value="1"/>
</dbReference>
<gene>
    <name evidence="2" type="ORF">A4S15_06635</name>
</gene>
<dbReference type="Pfam" id="PF03190">
    <property type="entry name" value="Thioredox_DsbH"/>
    <property type="match status" value="1"/>
</dbReference>
<evidence type="ECO:0000259" key="1">
    <source>
        <dbReference type="Pfam" id="PF03190"/>
    </source>
</evidence>
<dbReference type="AlphaFoldDB" id="A0A1W9HZ49"/>
<feature type="domain" description="Spermatogenesis-associated protein 20-like TRX" evidence="1">
    <location>
        <begin position="3"/>
        <end position="164"/>
    </location>
</feature>
<accession>A0A1W9HZ49</accession>
<dbReference type="Proteomes" id="UP000192872">
    <property type="component" value="Unassembled WGS sequence"/>
</dbReference>
<reference evidence="2 3" key="1">
    <citation type="journal article" date="2017" name="Water Res.">
        <title>Comammox in drinking water systems.</title>
        <authorList>
            <person name="Wang Y."/>
            <person name="Ma L."/>
            <person name="Mao Y."/>
            <person name="Jiang X."/>
            <person name="Xia Y."/>
            <person name="Yu K."/>
            <person name="Li B."/>
            <person name="Zhang T."/>
        </authorList>
    </citation>
    <scope>NUCLEOTIDE SEQUENCE [LARGE SCALE GENOMIC DNA]</scope>
    <source>
        <strain evidence="2">SG_bin8</strain>
    </source>
</reference>
<protein>
    <recommendedName>
        <fullName evidence="1">Spermatogenesis-associated protein 20-like TRX domain-containing protein</fullName>
    </recommendedName>
</protein>
<dbReference type="EMBL" id="LWDL01000012">
    <property type="protein sequence ID" value="OQW52746.1"/>
    <property type="molecule type" value="Genomic_DNA"/>
</dbReference>
<dbReference type="InterPro" id="IPR012341">
    <property type="entry name" value="6hp_glycosidase-like_sf"/>
</dbReference>
<evidence type="ECO:0000313" key="3">
    <source>
        <dbReference type="Proteomes" id="UP000192872"/>
    </source>
</evidence>
<comment type="caution">
    <text evidence="2">The sequence shown here is derived from an EMBL/GenBank/DDBJ whole genome shotgun (WGS) entry which is preliminary data.</text>
</comment>
<dbReference type="Gene3D" id="3.40.30.10">
    <property type="entry name" value="Glutaredoxin"/>
    <property type="match status" value="1"/>
</dbReference>
<dbReference type="GO" id="GO:0005975">
    <property type="term" value="P:carbohydrate metabolic process"/>
    <property type="evidence" value="ECO:0007669"/>
    <property type="project" value="InterPro"/>
</dbReference>
<dbReference type="SUPFAM" id="SSF52833">
    <property type="entry name" value="Thioredoxin-like"/>
    <property type="match status" value="1"/>
</dbReference>
<proteinExistence type="predicted"/>
<name>A0A1W9HZ49_9HYPH</name>
<dbReference type="Gene3D" id="1.50.10.10">
    <property type="match status" value="1"/>
</dbReference>
<dbReference type="InterPro" id="IPR004879">
    <property type="entry name" value="Ssp411-like_TRX"/>
</dbReference>
<dbReference type="InterPro" id="IPR036249">
    <property type="entry name" value="Thioredoxin-like_sf"/>
</dbReference>
<organism evidence="2 3">
    <name type="scientific">Candidatus Raskinella chloraquaticus</name>
    <dbReference type="NCBI Taxonomy" id="1951219"/>
    <lineage>
        <taxon>Bacteria</taxon>
        <taxon>Pseudomonadati</taxon>
        <taxon>Pseudomonadota</taxon>
        <taxon>Alphaproteobacteria</taxon>
        <taxon>Hyphomicrobiales</taxon>
        <taxon>Phreatobacteraceae</taxon>
        <taxon>Candidatus Raskinella</taxon>
    </lineage>
</organism>
<dbReference type="SUPFAM" id="SSF48208">
    <property type="entry name" value="Six-hairpin glycosidases"/>
    <property type="match status" value="1"/>
</dbReference>
<dbReference type="PANTHER" id="PTHR42899:SF1">
    <property type="entry name" value="SPERMATOGENESIS-ASSOCIATED PROTEIN 20"/>
    <property type="match status" value="1"/>
</dbReference>
<evidence type="ECO:0000313" key="2">
    <source>
        <dbReference type="EMBL" id="OQW52746.1"/>
    </source>
</evidence>
<dbReference type="PIRSF" id="PIRSF006402">
    <property type="entry name" value="UCP006402_thioredoxin"/>
    <property type="match status" value="1"/>
</dbReference>
<sequence>MFKNRLAETSSPYLLQHRDNPVHWFPWGREALDIAQQLDRPILLSIGYAACHWCHVMAHESFENESIAAAMNASFINIKVDREERPDIDHLYMSALHALGEQGGWPLTMFLSPTGMPFWGGTYFPPTARYGRPGFPDVLREVSKAWQERRFAIESTGHKLVDSLRGHAEAAAPGLDRGVLDLAAARLLGVMDTVKGGTRGAPKFPNAPLLELFERAWERTGDKTYIDILDLTLTKLCLGGIYDHFGGGLCRYSTDDDWLVPHFEKMLYDNAQLIDLLASAFLRTGNALFRQRIDETVSWMIRDLKALRPAFAASIDADSGEGEGAFYVWTPTQVTNAVGSIAPDVNRRYEITEGGNWEGVSIPHLLHPGADKIVGETIPDSIFQALRVSRETRPHPATDDKLLADWNALSVIALARAGDICERPDWLALATDIHGFICESMLSPHHRFHSYREGRGSSPAMAGDYASMALASLTLHQVTGENHLIAQAVEFLTVLDRDYLSATDGLYTIAATTAADLPLHLPSTMDEAIPNLHGQALAAMVRLAHLTGDHSWLERADCLFDCLAAPTQRNVYGHASILNALDLRLCMVQIIIIGALDDPGSAALARTARLFYPRKTILFTLADTSALPTSHPAHGKTTISNQPTIYVCVGERCSRPMSDTTQLAAIISEMMRL</sequence>
<dbReference type="InterPro" id="IPR024705">
    <property type="entry name" value="Ssp411"/>
</dbReference>
<dbReference type="STRING" id="1827387.A4S15_06635"/>
<dbReference type="InterPro" id="IPR008928">
    <property type="entry name" value="6-hairpin_glycosidase_sf"/>
</dbReference>